<sequence length="61" mass="7112">MIMEISTAMMQQILRMSESYAEILTELKQVKKELAELKGERNNEVTVSKTKYPHMNIISPR</sequence>
<reference evidence="2 3" key="1">
    <citation type="submission" date="2016-02" db="EMBL/GenBank/DDBJ databases">
        <authorList>
            <person name="Wen L."/>
            <person name="He K."/>
            <person name="Yang H."/>
        </authorList>
    </citation>
    <scope>NUCLEOTIDE SEQUENCE [LARGE SCALE GENOMIC DNA]</scope>
    <source>
        <strain evidence="2 3">KLE1704</strain>
    </source>
</reference>
<evidence type="ECO:0000313" key="2">
    <source>
        <dbReference type="EMBL" id="KXT42793.1"/>
    </source>
</evidence>
<gene>
    <name evidence="2" type="ORF">HMPREF2531_04434</name>
</gene>
<protein>
    <submittedName>
        <fullName evidence="2">Uncharacterized protein</fullName>
    </submittedName>
</protein>
<organism evidence="2">
    <name type="scientific">Bacteroides intestinalis</name>
    <dbReference type="NCBI Taxonomy" id="329854"/>
    <lineage>
        <taxon>Bacteria</taxon>
        <taxon>Pseudomonadati</taxon>
        <taxon>Bacteroidota</taxon>
        <taxon>Bacteroidia</taxon>
        <taxon>Bacteroidales</taxon>
        <taxon>Bacteroidaceae</taxon>
        <taxon>Bacteroides</taxon>
    </lineage>
</organism>
<dbReference type="PATRIC" id="fig|329854.7.peg.4512"/>
<feature type="coiled-coil region" evidence="1">
    <location>
        <begin position="20"/>
        <end position="47"/>
    </location>
</feature>
<keyword evidence="1" id="KW-0175">Coiled coil</keyword>
<accession>A0A139KUA8</accession>
<dbReference type="EMBL" id="LTDF01000163">
    <property type="protein sequence ID" value="KXT42793.1"/>
    <property type="molecule type" value="Genomic_DNA"/>
</dbReference>
<evidence type="ECO:0000313" key="3">
    <source>
        <dbReference type="Proteomes" id="UP000070319"/>
    </source>
</evidence>
<comment type="caution">
    <text evidence="2">The sequence shown here is derived from an EMBL/GenBank/DDBJ whole genome shotgun (WGS) entry which is preliminary data.</text>
</comment>
<evidence type="ECO:0000256" key="1">
    <source>
        <dbReference type="SAM" id="Coils"/>
    </source>
</evidence>
<proteinExistence type="predicted"/>
<dbReference type="Proteomes" id="UP000070319">
    <property type="component" value="Unassembled WGS sequence"/>
</dbReference>
<dbReference type="AlphaFoldDB" id="A0A139KUA8"/>
<name>A0A139KUA8_9BACE</name>